<keyword evidence="5 11" id="KW-0851">Voltage-gated channel</keyword>
<evidence type="ECO:0000259" key="13">
    <source>
        <dbReference type="Pfam" id="PF17655"/>
    </source>
</evidence>
<comment type="similarity">
    <text evidence="11">Belongs to the inward rectifier-type potassium channel (TC 1.A.2.1) family.</text>
</comment>
<keyword evidence="10 11" id="KW-0407">Ion channel</keyword>
<keyword evidence="9" id="KW-0472">Membrane</keyword>
<reference evidence="14" key="1">
    <citation type="submission" date="2022-08" db="UniProtKB">
        <authorList>
            <consortium name="EnsemblMetazoa"/>
        </authorList>
    </citation>
    <scope>IDENTIFICATION</scope>
    <source>
        <strain evidence="14">Israel</strain>
    </source>
</reference>
<dbReference type="VEuPathDB" id="VectorBase:PPAI005149"/>
<dbReference type="Proteomes" id="UP000092462">
    <property type="component" value="Unassembled WGS sequence"/>
</dbReference>
<dbReference type="InterPro" id="IPR040445">
    <property type="entry name" value="Kir_TM"/>
</dbReference>
<dbReference type="Pfam" id="PF17655">
    <property type="entry name" value="IRK_C"/>
    <property type="match status" value="1"/>
</dbReference>
<dbReference type="EMBL" id="AJVK01029956">
    <property type="status" value="NOT_ANNOTATED_CDS"/>
    <property type="molecule type" value="Genomic_DNA"/>
</dbReference>
<dbReference type="GO" id="GO:0034702">
    <property type="term" value="C:monoatomic ion channel complex"/>
    <property type="evidence" value="ECO:0007669"/>
    <property type="project" value="UniProtKB-KW"/>
</dbReference>
<dbReference type="GO" id="GO:0034765">
    <property type="term" value="P:regulation of monoatomic ion transmembrane transport"/>
    <property type="evidence" value="ECO:0007669"/>
    <property type="project" value="TreeGrafter"/>
</dbReference>
<dbReference type="SUPFAM" id="SSF81324">
    <property type="entry name" value="Voltage-gated potassium channels"/>
    <property type="match status" value="1"/>
</dbReference>
<keyword evidence="2 11" id="KW-0813">Transport</keyword>
<dbReference type="PANTHER" id="PTHR11767:SF115">
    <property type="entry name" value="INWARDLY RECTIFYING POTASSIUM CHANNEL 3, ISOFORM D"/>
    <property type="match status" value="1"/>
</dbReference>
<dbReference type="InterPro" id="IPR041647">
    <property type="entry name" value="IRK_C"/>
</dbReference>
<evidence type="ECO:0000256" key="4">
    <source>
        <dbReference type="ARBA" id="ARBA00022692"/>
    </source>
</evidence>
<dbReference type="Gene3D" id="1.10.287.70">
    <property type="match status" value="1"/>
</dbReference>
<evidence type="ECO:0000256" key="8">
    <source>
        <dbReference type="ARBA" id="ARBA00023065"/>
    </source>
</evidence>
<dbReference type="GO" id="GO:0005242">
    <property type="term" value="F:inward rectifier potassium channel activity"/>
    <property type="evidence" value="ECO:0007669"/>
    <property type="project" value="InterPro"/>
</dbReference>
<dbReference type="InterPro" id="IPR014756">
    <property type="entry name" value="Ig_E-set"/>
</dbReference>
<dbReference type="AlphaFoldDB" id="A0A1B0DBG0"/>
<keyword evidence="15" id="KW-1185">Reference proteome</keyword>
<dbReference type="GO" id="GO:0005886">
    <property type="term" value="C:plasma membrane"/>
    <property type="evidence" value="ECO:0007669"/>
    <property type="project" value="TreeGrafter"/>
</dbReference>
<evidence type="ECO:0000256" key="1">
    <source>
        <dbReference type="ARBA" id="ARBA00004141"/>
    </source>
</evidence>
<evidence type="ECO:0000256" key="6">
    <source>
        <dbReference type="ARBA" id="ARBA00022958"/>
    </source>
</evidence>
<evidence type="ECO:0000313" key="15">
    <source>
        <dbReference type="Proteomes" id="UP000092462"/>
    </source>
</evidence>
<keyword evidence="3 11" id="KW-0633">Potassium transport</keyword>
<dbReference type="EnsemblMetazoa" id="PPAI005149-RA">
    <property type="protein sequence ID" value="PPAI005149-PA"/>
    <property type="gene ID" value="PPAI005149"/>
</dbReference>
<accession>A0A1B0DBG0</accession>
<dbReference type="Pfam" id="PF01007">
    <property type="entry name" value="IRK"/>
    <property type="match status" value="1"/>
</dbReference>
<keyword evidence="8 11" id="KW-0406">Ion transport</keyword>
<evidence type="ECO:0000259" key="12">
    <source>
        <dbReference type="Pfam" id="PF01007"/>
    </source>
</evidence>
<feature type="domain" description="Potassium channel inwardly rectifying transmembrane" evidence="12">
    <location>
        <begin position="1"/>
        <end position="118"/>
    </location>
</feature>
<dbReference type="PRINTS" id="PR01320">
    <property type="entry name" value="KIRCHANNEL"/>
</dbReference>
<evidence type="ECO:0000313" key="14">
    <source>
        <dbReference type="EnsemblMetazoa" id="PPAI005149-PA"/>
    </source>
</evidence>
<dbReference type="InterPro" id="IPR016449">
    <property type="entry name" value="K_chnl_inward-rec_Kir"/>
</dbReference>
<feature type="domain" description="Inward rectifier potassium channel C-terminal" evidence="13">
    <location>
        <begin position="126"/>
        <end position="294"/>
    </location>
</feature>
<keyword evidence="7" id="KW-1133">Transmembrane helix</keyword>
<proteinExistence type="inferred from homology"/>
<keyword evidence="4 11" id="KW-0812">Transmembrane</keyword>
<protein>
    <submittedName>
        <fullName evidence="14">Uncharacterized protein</fullName>
    </submittedName>
</protein>
<keyword evidence="6 11" id="KW-0630">Potassium</keyword>
<evidence type="ECO:0000256" key="5">
    <source>
        <dbReference type="ARBA" id="ARBA00022882"/>
    </source>
</evidence>
<evidence type="ECO:0000256" key="9">
    <source>
        <dbReference type="ARBA" id="ARBA00023136"/>
    </source>
</evidence>
<dbReference type="SUPFAM" id="SSF81296">
    <property type="entry name" value="E set domains"/>
    <property type="match status" value="1"/>
</dbReference>
<dbReference type="PANTHER" id="PTHR11767">
    <property type="entry name" value="INWARD RECTIFIER POTASSIUM CHANNEL"/>
    <property type="match status" value="1"/>
</dbReference>
<dbReference type="GO" id="GO:1990573">
    <property type="term" value="P:potassium ion import across plasma membrane"/>
    <property type="evidence" value="ECO:0007669"/>
    <property type="project" value="TreeGrafter"/>
</dbReference>
<evidence type="ECO:0000256" key="2">
    <source>
        <dbReference type="ARBA" id="ARBA00022448"/>
    </source>
</evidence>
<evidence type="ECO:0000256" key="10">
    <source>
        <dbReference type="ARBA" id="ARBA00023303"/>
    </source>
</evidence>
<sequence>IEEQWRYTLALFAFTFFFCWILFALLWYLVAYAHGDLNLDPETGDRLGDGDRPCIEAATCMASFLLFSIETQVGIGFGTRFPTEECPEALFLMVVQLILSVAIEGAMVGIVYAKMVRPTKASCSELKFSRKAVVCCYEGKLCLMFRVCDTQENHVIGTTIKAFWLEARKSREGESINQFLHTLALEDCGHLFLIWPTTVVHVIDDTSPLYDVSARDLLNKRFEIVVTMTGGCRSTGQLTQTRTSYLSRDILWGHKFVHLLTYSHEKEAYVADYEKFDMITQIDTPLCSARRLEEIFTEVANAMHHEHDMFGSHSHIRRISEGSWEGSEESAPIMFDATRPARHNSHPDLKSI</sequence>
<dbReference type="InterPro" id="IPR013518">
    <property type="entry name" value="K_chnl_inward-rec_Kir_cyto"/>
</dbReference>
<name>A0A1B0DBG0_PHLPP</name>
<dbReference type="Gene3D" id="2.60.40.1400">
    <property type="entry name" value="G protein-activated inward rectifier potassium channel 1"/>
    <property type="match status" value="1"/>
</dbReference>
<dbReference type="VEuPathDB" id="VectorBase:PPAPM1_006793"/>
<evidence type="ECO:0000256" key="11">
    <source>
        <dbReference type="RuleBase" id="RU003822"/>
    </source>
</evidence>
<organism evidence="14 15">
    <name type="scientific">Phlebotomus papatasi</name>
    <name type="common">Sandfly</name>
    <dbReference type="NCBI Taxonomy" id="29031"/>
    <lineage>
        <taxon>Eukaryota</taxon>
        <taxon>Metazoa</taxon>
        <taxon>Ecdysozoa</taxon>
        <taxon>Arthropoda</taxon>
        <taxon>Hexapoda</taxon>
        <taxon>Insecta</taxon>
        <taxon>Pterygota</taxon>
        <taxon>Neoptera</taxon>
        <taxon>Endopterygota</taxon>
        <taxon>Diptera</taxon>
        <taxon>Nematocera</taxon>
        <taxon>Psychodoidea</taxon>
        <taxon>Psychodidae</taxon>
        <taxon>Phlebotomus</taxon>
        <taxon>Phlebotomus</taxon>
    </lineage>
</organism>
<evidence type="ECO:0000256" key="3">
    <source>
        <dbReference type="ARBA" id="ARBA00022538"/>
    </source>
</evidence>
<comment type="subcellular location">
    <subcellularLocation>
        <location evidence="1 11">Membrane</location>
        <topology evidence="1 11">Multi-pass membrane protein</topology>
    </subcellularLocation>
</comment>
<evidence type="ECO:0000256" key="7">
    <source>
        <dbReference type="ARBA" id="ARBA00022989"/>
    </source>
</evidence>